<keyword evidence="3" id="KW-1185">Reference proteome</keyword>
<dbReference type="EMBL" id="WIUZ02000009">
    <property type="protein sequence ID" value="KAF9783698.1"/>
    <property type="molecule type" value="Genomic_DNA"/>
</dbReference>
<evidence type="ECO:0008006" key="4">
    <source>
        <dbReference type="Google" id="ProtNLM"/>
    </source>
</evidence>
<feature type="region of interest" description="Disordered" evidence="1">
    <location>
        <begin position="416"/>
        <end position="517"/>
    </location>
</feature>
<dbReference type="AlphaFoldDB" id="A0A9P6HBT5"/>
<feature type="region of interest" description="Disordered" evidence="1">
    <location>
        <begin position="672"/>
        <end position="691"/>
    </location>
</feature>
<feature type="compositionally biased region" description="Polar residues" evidence="1">
    <location>
        <begin position="673"/>
        <end position="683"/>
    </location>
</feature>
<reference evidence="2" key="1">
    <citation type="journal article" date="2020" name="Nat. Commun.">
        <title>Large-scale genome sequencing of mycorrhizal fungi provides insights into the early evolution of symbiotic traits.</title>
        <authorList>
            <person name="Miyauchi S."/>
            <person name="Kiss E."/>
            <person name="Kuo A."/>
            <person name="Drula E."/>
            <person name="Kohler A."/>
            <person name="Sanchez-Garcia M."/>
            <person name="Morin E."/>
            <person name="Andreopoulos B."/>
            <person name="Barry K.W."/>
            <person name="Bonito G."/>
            <person name="Buee M."/>
            <person name="Carver A."/>
            <person name="Chen C."/>
            <person name="Cichocki N."/>
            <person name="Clum A."/>
            <person name="Culley D."/>
            <person name="Crous P.W."/>
            <person name="Fauchery L."/>
            <person name="Girlanda M."/>
            <person name="Hayes R.D."/>
            <person name="Keri Z."/>
            <person name="LaButti K."/>
            <person name="Lipzen A."/>
            <person name="Lombard V."/>
            <person name="Magnuson J."/>
            <person name="Maillard F."/>
            <person name="Murat C."/>
            <person name="Nolan M."/>
            <person name="Ohm R.A."/>
            <person name="Pangilinan J."/>
            <person name="Pereira M.F."/>
            <person name="Perotto S."/>
            <person name="Peter M."/>
            <person name="Pfister S."/>
            <person name="Riley R."/>
            <person name="Sitrit Y."/>
            <person name="Stielow J.B."/>
            <person name="Szollosi G."/>
            <person name="Zifcakova L."/>
            <person name="Stursova M."/>
            <person name="Spatafora J.W."/>
            <person name="Tedersoo L."/>
            <person name="Vaario L.M."/>
            <person name="Yamada A."/>
            <person name="Yan M."/>
            <person name="Wang P."/>
            <person name="Xu J."/>
            <person name="Bruns T."/>
            <person name="Baldrian P."/>
            <person name="Vilgalys R."/>
            <person name="Dunand C."/>
            <person name="Henrissat B."/>
            <person name="Grigoriev I.V."/>
            <person name="Hibbett D."/>
            <person name="Nagy L.G."/>
            <person name="Martin F.M."/>
        </authorList>
    </citation>
    <scope>NUCLEOTIDE SEQUENCE</scope>
    <source>
        <strain evidence="2">UH-Tt-Lm1</strain>
    </source>
</reference>
<dbReference type="InterPro" id="IPR008942">
    <property type="entry name" value="ENTH_VHS"/>
</dbReference>
<accession>A0A9P6HBT5</accession>
<proteinExistence type="predicted"/>
<dbReference type="Proteomes" id="UP000736335">
    <property type="component" value="Unassembled WGS sequence"/>
</dbReference>
<feature type="compositionally biased region" description="Acidic residues" evidence="1">
    <location>
        <begin position="459"/>
        <end position="470"/>
    </location>
</feature>
<evidence type="ECO:0000313" key="2">
    <source>
        <dbReference type="EMBL" id="KAF9783698.1"/>
    </source>
</evidence>
<protein>
    <recommendedName>
        <fullName evidence="4">CID domain-containing protein</fullName>
    </recommendedName>
</protein>
<feature type="compositionally biased region" description="Acidic residues" evidence="1">
    <location>
        <begin position="505"/>
        <end position="517"/>
    </location>
</feature>
<comment type="caution">
    <text evidence="2">The sequence shown here is derived from an EMBL/GenBank/DDBJ whole genome shotgun (WGS) entry which is preliminary data.</text>
</comment>
<feature type="compositionally biased region" description="Polar residues" evidence="1">
    <location>
        <begin position="825"/>
        <end position="834"/>
    </location>
</feature>
<sequence>MPPMTRSRTRAEEAPPAPNRGRPSRSRGGKPATSSKKTKKRKAADVLSDPEAEPDEATTDRSRVNRPVAKWIAPSMVGTWAITQNFQMCILFDAVNPLRKFKLGTTFNEDDTNPFPDYNPRKIAEVTESDYEGTLQQYKPVYYVSKYRFDAEVTGDSFMTWKEGQLHDISYGKRKKQSGDRRKWNMVTKRIPVQYARLLHQFILEIELAKKNKAHEILRRQTYAQKVLDEFGLELNRFRGAEHQFRSKVLTPILQRQLNGIPDVHGPAIRRALDPQNSKPTIARVTAFYLGMDPLDPKYIPSYRHNLVYIREARWHLAVVLGKIDGKSQEDFTITLSHHDLIQNNMQRSSRPTGGGFPRWNDVEVSAVVEEELDEWFDTELGWVPNLRSWALELRQNHTDDPVQSTHEFNHAYVMPVTRSSRTSDNEYDNNDETSGDHISRQIAGPSKRRRTSPGISSTEEESSEIEDDGMLLSRPPSGVPSTIEGDLSHGEEPGVGGNAGNIDGTDDDVGDNEDPDAEAAHVDADLIASVGNAAADVGDKLMNLLLNEKFFLSSSQNVVGRASSAMKASALPNLYTDSTALQAYRILPPVRDFQEPTYSQVDESTKAKMIKILATWQAGAPNGKELFGAVPQVAIEQELFGTNASSDAGHISPTQALGELQFAVGQAEREVQSNPYNNTVRTQLPVLHQDEPRQMLSQLRNITRPPVQPPPLSYPVAPNMSALLPSTTYSQYSYNHAGPSSAPPQRAYPQDTLDVKPSFPSDPPVQPVSAIPSAPTNQAGVPALPAVSGIASLYSALVKAGILGAPGAPPVTLNIVNEPKSESTDSSSKNMSVHAQKLLSQRIELSTA</sequence>
<feature type="region of interest" description="Disordered" evidence="1">
    <location>
        <begin position="1"/>
        <end position="62"/>
    </location>
</feature>
<reference evidence="2" key="2">
    <citation type="submission" date="2020-11" db="EMBL/GenBank/DDBJ databases">
        <authorList>
            <consortium name="DOE Joint Genome Institute"/>
            <person name="Kuo A."/>
            <person name="Miyauchi S."/>
            <person name="Kiss E."/>
            <person name="Drula E."/>
            <person name="Kohler A."/>
            <person name="Sanchez-Garcia M."/>
            <person name="Andreopoulos B."/>
            <person name="Barry K.W."/>
            <person name="Bonito G."/>
            <person name="Buee M."/>
            <person name="Carver A."/>
            <person name="Chen C."/>
            <person name="Cichocki N."/>
            <person name="Clum A."/>
            <person name="Culley D."/>
            <person name="Crous P.W."/>
            <person name="Fauchery L."/>
            <person name="Girlanda M."/>
            <person name="Hayes R."/>
            <person name="Keri Z."/>
            <person name="Labutti K."/>
            <person name="Lipzen A."/>
            <person name="Lombard V."/>
            <person name="Magnuson J."/>
            <person name="Maillard F."/>
            <person name="Morin E."/>
            <person name="Murat C."/>
            <person name="Nolan M."/>
            <person name="Ohm R."/>
            <person name="Pangilinan J."/>
            <person name="Pereira M."/>
            <person name="Perotto S."/>
            <person name="Peter M."/>
            <person name="Riley R."/>
            <person name="Sitrit Y."/>
            <person name="Stielow B."/>
            <person name="Szollosi G."/>
            <person name="Zifcakova L."/>
            <person name="Stursova M."/>
            <person name="Spatafora J.W."/>
            <person name="Tedersoo L."/>
            <person name="Vaario L.-M."/>
            <person name="Yamada A."/>
            <person name="Yan M."/>
            <person name="Wang P."/>
            <person name="Xu J."/>
            <person name="Bruns T."/>
            <person name="Baldrian P."/>
            <person name="Vilgalys R."/>
            <person name="Henrissat B."/>
            <person name="Grigoriev I.V."/>
            <person name="Hibbett D."/>
            <person name="Nagy L.G."/>
            <person name="Martin F.M."/>
        </authorList>
    </citation>
    <scope>NUCLEOTIDE SEQUENCE</scope>
    <source>
        <strain evidence="2">UH-Tt-Lm1</strain>
    </source>
</reference>
<organism evidence="2 3">
    <name type="scientific">Thelephora terrestris</name>
    <dbReference type="NCBI Taxonomy" id="56493"/>
    <lineage>
        <taxon>Eukaryota</taxon>
        <taxon>Fungi</taxon>
        <taxon>Dikarya</taxon>
        <taxon>Basidiomycota</taxon>
        <taxon>Agaricomycotina</taxon>
        <taxon>Agaricomycetes</taxon>
        <taxon>Thelephorales</taxon>
        <taxon>Thelephoraceae</taxon>
        <taxon>Thelephora</taxon>
    </lineage>
</organism>
<feature type="region of interest" description="Disordered" evidence="1">
    <location>
        <begin position="818"/>
        <end position="849"/>
    </location>
</feature>
<evidence type="ECO:0000256" key="1">
    <source>
        <dbReference type="SAM" id="MobiDB-lite"/>
    </source>
</evidence>
<dbReference type="OrthoDB" id="2129491at2759"/>
<gene>
    <name evidence="2" type="ORF">BJ322DRAFT_1109550</name>
</gene>
<feature type="compositionally biased region" description="Acidic residues" evidence="1">
    <location>
        <begin position="48"/>
        <end position="57"/>
    </location>
</feature>
<dbReference type="SUPFAM" id="SSF48464">
    <property type="entry name" value="ENTH/VHS domain"/>
    <property type="match status" value="1"/>
</dbReference>
<name>A0A9P6HBT5_9AGAM</name>
<evidence type="ECO:0000313" key="3">
    <source>
        <dbReference type="Proteomes" id="UP000736335"/>
    </source>
</evidence>